<feature type="transmembrane region" description="Helical" evidence="13">
    <location>
        <begin position="113"/>
        <end position="134"/>
    </location>
</feature>
<dbReference type="GO" id="GO:0005789">
    <property type="term" value="C:endoplasmic reticulum membrane"/>
    <property type="evidence" value="ECO:0007669"/>
    <property type="project" value="UniProtKB-SubCell"/>
</dbReference>
<dbReference type="GO" id="GO:0004376">
    <property type="term" value="F:GPI mannosyltransferase activity"/>
    <property type="evidence" value="ECO:0007669"/>
    <property type="project" value="InterPro"/>
</dbReference>
<feature type="region of interest" description="Disordered" evidence="14">
    <location>
        <begin position="162"/>
        <end position="186"/>
    </location>
</feature>
<evidence type="ECO:0000256" key="13">
    <source>
        <dbReference type="RuleBase" id="RU365064"/>
    </source>
</evidence>
<comment type="subcellular location">
    <subcellularLocation>
        <location evidence="1 13">Endoplasmic reticulum membrane</location>
        <topology evidence="1 13">Multi-pass membrane protein</topology>
    </subcellularLocation>
</comment>
<evidence type="ECO:0000256" key="12">
    <source>
        <dbReference type="ARBA" id="ARBA00025399"/>
    </source>
</evidence>
<dbReference type="EMBL" id="LN483345">
    <property type="protein sequence ID" value="CDZ98796.1"/>
    <property type="molecule type" value="Genomic_DNA"/>
</dbReference>
<dbReference type="PANTHER" id="PTHR12886:SF0">
    <property type="entry name" value="GPI MANNOSYLTRANSFERASE 1"/>
    <property type="match status" value="1"/>
</dbReference>
<comment type="function">
    <text evidence="12 13">Mannosyltransferase involved in glycosylphosphatidylinositol-anchor biosynthesis. Transfers the first alpha-1,4-mannose to GlcN-acyl-PI during GPI precursor assembly. Required for cell wall integrity.</text>
</comment>
<evidence type="ECO:0000256" key="5">
    <source>
        <dbReference type="ARBA" id="ARBA00022502"/>
    </source>
</evidence>
<evidence type="ECO:0000256" key="10">
    <source>
        <dbReference type="ARBA" id="ARBA00022989"/>
    </source>
</evidence>
<keyword evidence="5 13" id="KW-0337">GPI-anchor biosynthesis</keyword>
<feature type="transmembrane region" description="Helical" evidence="13">
    <location>
        <begin position="298"/>
        <end position="322"/>
    </location>
</feature>
<evidence type="ECO:0000256" key="6">
    <source>
        <dbReference type="ARBA" id="ARBA00022676"/>
    </source>
</evidence>
<comment type="similarity">
    <text evidence="3 13">Belongs to the PIGM family.</text>
</comment>
<feature type="transmembrane region" description="Helical" evidence="13">
    <location>
        <begin position="371"/>
        <end position="389"/>
    </location>
</feature>
<comment type="pathway">
    <text evidence="2 13">Glycolipid biosynthesis; glycosylphosphatidylinositol-anchor biosynthesis.</text>
</comment>
<dbReference type="GO" id="GO:1990529">
    <property type="term" value="C:glycosylphosphatidylinositol-mannosyltransferase I complex"/>
    <property type="evidence" value="ECO:0007669"/>
    <property type="project" value="TreeGrafter"/>
</dbReference>
<evidence type="ECO:0000256" key="14">
    <source>
        <dbReference type="SAM" id="MobiDB-lite"/>
    </source>
</evidence>
<keyword evidence="7 13" id="KW-0808">Transferase</keyword>
<keyword evidence="11 13" id="KW-0472">Membrane</keyword>
<protein>
    <recommendedName>
        <fullName evidence="4 13">GPI mannosyltransferase 1</fullName>
        <ecNumber evidence="13">2.4.1.-</ecNumber>
    </recommendedName>
    <alternativeName>
        <fullName evidence="13">GPI mannosyltransferase I</fullName>
    </alternativeName>
</protein>
<organism evidence="15">
    <name type="scientific">Phaffia rhodozyma</name>
    <name type="common">Yeast</name>
    <name type="synonym">Xanthophyllomyces dendrorhous</name>
    <dbReference type="NCBI Taxonomy" id="264483"/>
    <lineage>
        <taxon>Eukaryota</taxon>
        <taxon>Fungi</taxon>
        <taxon>Dikarya</taxon>
        <taxon>Basidiomycota</taxon>
        <taxon>Agaricomycotina</taxon>
        <taxon>Tremellomycetes</taxon>
        <taxon>Cystofilobasidiales</taxon>
        <taxon>Mrakiaceae</taxon>
        <taxon>Phaffia</taxon>
    </lineage>
</organism>
<dbReference type="GO" id="GO:0051751">
    <property type="term" value="F:alpha-1,4-mannosyltransferase activity"/>
    <property type="evidence" value="ECO:0007669"/>
    <property type="project" value="InterPro"/>
</dbReference>
<evidence type="ECO:0000256" key="1">
    <source>
        <dbReference type="ARBA" id="ARBA00004477"/>
    </source>
</evidence>
<evidence type="ECO:0000256" key="8">
    <source>
        <dbReference type="ARBA" id="ARBA00022692"/>
    </source>
</evidence>
<reference evidence="15" key="1">
    <citation type="submission" date="2014-08" db="EMBL/GenBank/DDBJ databases">
        <authorList>
            <person name="Sharma Rahul"/>
            <person name="Thines Marco"/>
        </authorList>
    </citation>
    <scope>NUCLEOTIDE SEQUENCE</scope>
</reference>
<keyword evidence="10 13" id="KW-1133">Transmembrane helix</keyword>
<evidence type="ECO:0000256" key="2">
    <source>
        <dbReference type="ARBA" id="ARBA00004687"/>
    </source>
</evidence>
<evidence type="ECO:0000256" key="4">
    <source>
        <dbReference type="ARBA" id="ARBA00013797"/>
    </source>
</evidence>
<dbReference type="UniPathway" id="UPA00196"/>
<evidence type="ECO:0000313" key="15">
    <source>
        <dbReference type="EMBL" id="CDZ98796.1"/>
    </source>
</evidence>
<proteinExistence type="inferred from homology"/>
<name>A0A0F7SIM5_PHARH</name>
<feature type="transmembrane region" description="Helical" evidence="13">
    <location>
        <begin position="253"/>
        <end position="278"/>
    </location>
</feature>
<dbReference type="AlphaFoldDB" id="A0A0F7SIM5"/>
<keyword evidence="9 13" id="KW-0256">Endoplasmic reticulum</keyword>
<keyword evidence="6 13" id="KW-0328">Glycosyltransferase</keyword>
<dbReference type="PANTHER" id="PTHR12886">
    <property type="entry name" value="PIG-M MANNOSYLTRANSFERASE"/>
    <property type="match status" value="1"/>
</dbReference>
<keyword evidence="8 13" id="KW-0812">Transmembrane</keyword>
<accession>A0A0F7SIM5</accession>
<dbReference type="Pfam" id="PF05007">
    <property type="entry name" value="Mannosyl_trans"/>
    <property type="match status" value="1"/>
</dbReference>
<evidence type="ECO:0000256" key="11">
    <source>
        <dbReference type="ARBA" id="ARBA00023136"/>
    </source>
</evidence>
<feature type="transmembrane region" description="Helical" evidence="13">
    <location>
        <begin position="222"/>
        <end position="241"/>
    </location>
</feature>
<evidence type="ECO:0000256" key="9">
    <source>
        <dbReference type="ARBA" id="ARBA00022824"/>
    </source>
</evidence>
<feature type="transmembrane region" description="Helical" evidence="13">
    <location>
        <begin position="12"/>
        <end position="33"/>
    </location>
</feature>
<dbReference type="GO" id="GO:0006506">
    <property type="term" value="P:GPI anchor biosynthetic process"/>
    <property type="evidence" value="ECO:0007669"/>
    <property type="project" value="UniProtKB-UniPathway"/>
</dbReference>
<feature type="transmembrane region" description="Helical" evidence="13">
    <location>
        <begin position="395"/>
        <end position="422"/>
    </location>
</feature>
<sequence length="430" mass="47305">MISSRTRSISPTFLKALIGSSIVHLGLIAYGTYQDAHSSVKYTDVDYVVFSDAARMMWTGPGVGSEIAGQDKDGSSQGLWGGSWLGSPYTRSTYRYTPLLAVLMLPNYLVHPAFGKIVFSACDVLIGYLLYLLFPPSCSVQTWSSTPANDERHRNESTILTTDETNSSSGQTGIINNNKKSANSPRKGFSSNLESSTIWISALWLFNPVPLNISTRGSSESLLGALILTSLYLFESSPNLFSASSLTRSQAWASVALGLAVHLKIYPVLYAFAVLGFLGRNERTILGRLGVCRGGIEFGVISAGTFGFVTLGCWLIWGYPAIYHPYLYHLTRLDHRHNFSPYFYPIYLLSSTNLSFSSNPSALIKLLRSSLTSFVPQLGLSFGLSWWLGSRGEMALAWGLGTMAFVCFNKVITSQYFICWILGELVSDYR</sequence>
<dbReference type="EC" id="2.4.1.-" evidence="13"/>
<evidence type="ECO:0000256" key="3">
    <source>
        <dbReference type="ARBA" id="ARBA00011071"/>
    </source>
</evidence>
<evidence type="ECO:0000256" key="7">
    <source>
        <dbReference type="ARBA" id="ARBA00022679"/>
    </source>
</evidence>
<dbReference type="InterPro" id="IPR007704">
    <property type="entry name" value="PIG-M"/>
</dbReference>